<evidence type="ECO:0000313" key="2">
    <source>
        <dbReference type="Proteomes" id="UP000054526"/>
    </source>
</evidence>
<proteinExistence type="predicted"/>
<dbReference type="EMBL" id="JXAL01000001">
    <property type="protein sequence ID" value="KIL37213.1"/>
    <property type="molecule type" value="Genomic_DNA"/>
</dbReference>
<dbReference type="Proteomes" id="UP000054526">
    <property type="component" value="Unassembled WGS sequence"/>
</dbReference>
<comment type="caution">
    <text evidence="1">The sequence shown here is derived from an EMBL/GenBank/DDBJ whole genome shotgun (WGS) entry which is preliminary data.</text>
</comment>
<evidence type="ECO:0008006" key="3">
    <source>
        <dbReference type="Google" id="ProtNLM"/>
    </source>
</evidence>
<name>A0ABR5A873_9BACL</name>
<evidence type="ECO:0000313" key="1">
    <source>
        <dbReference type="EMBL" id="KIL37213.1"/>
    </source>
</evidence>
<reference evidence="1 2" key="1">
    <citation type="submission" date="2014-12" db="EMBL/GenBank/DDBJ databases">
        <title>Draft genome sequence of Cohnella kolymensis strain B-2846.</title>
        <authorList>
            <person name="Karlyshev A.V."/>
            <person name="Kudryashova E.B."/>
        </authorList>
    </citation>
    <scope>NUCLEOTIDE SEQUENCE [LARGE SCALE GENOMIC DNA]</scope>
    <source>
        <strain evidence="1 2">VKM B-2846</strain>
    </source>
</reference>
<accession>A0ABR5A873</accession>
<dbReference type="RefSeq" id="WP_041058267.1">
    <property type="nucleotide sequence ID" value="NZ_JXAL01000001.1"/>
</dbReference>
<keyword evidence="2" id="KW-1185">Reference proteome</keyword>
<organism evidence="1 2">
    <name type="scientific">Cohnella kolymensis</name>
    <dbReference type="NCBI Taxonomy" id="1590652"/>
    <lineage>
        <taxon>Bacteria</taxon>
        <taxon>Bacillati</taxon>
        <taxon>Bacillota</taxon>
        <taxon>Bacilli</taxon>
        <taxon>Bacillales</taxon>
        <taxon>Paenibacillaceae</taxon>
        <taxon>Cohnella</taxon>
    </lineage>
</organism>
<protein>
    <recommendedName>
        <fullName evidence="3">PPPDE domain-containing protein</fullName>
    </recommendedName>
</protein>
<sequence length="239" mass="27569">MPRVFDQKVTATMHRVFNDEVGHLFMRKDTQVHCGASDWLLGAVIMSNPGSYTPKYTAGDWNSFVRGEGPELLHGWGYPDMTMQNVIAVLQAASADSGYVLEGKIDVYNLSAVVQPNGEDAETYHKHAVNSLSQQNCDELLGEPWMHSQDKFEHYISNNCYHFVMIGFLDSFLIEKQRQVQQWASSLPNVFYATDHADRWSHPRRWRTDLLLREQMIDKLARHFQNTKPSERKLCHESH</sequence>
<gene>
    <name evidence="1" type="ORF">SD71_00275</name>
</gene>